<organism evidence="7 8">
    <name type="scientific">Candidatus Magasanikbacteria bacterium RIFOXYC2_FULL_42_28</name>
    <dbReference type="NCBI Taxonomy" id="1798704"/>
    <lineage>
        <taxon>Bacteria</taxon>
        <taxon>Candidatus Magasanikiibacteriota</taxon>
    </lineage>
</organism>
<proteinExistence type="inferred from homology"/>
<dbReference type="Pfam" id="PF05198">
    <property type="entry name" value="IF3_N"/>
    <property type="match status" value="1"/>
</dbReference>
<dbReference type="PANTHER" id="PTHR10938:SF0">
    <property type="entry name" value="TRANSLATION INITIATION FACTOR IF-3, MITOCHONDRIAL"/>
    <property type="match status" value="1"/>
</dbReference>
<name>A0A1F6NWT0_9BACT</name>
<sequence length="180" mass="20976">MRISRKKRPEEPKKVFFYNEGIRALQVLVLDDNGNLGVMPTAVAIRLARERELDLVEINPKADPPVAKIMNFGQFRYAQEKEARLRRAHQHVVETKCVRLSLRIGAHDLEIRKNQAIKFFEQGDKVKIEIILRGREMQRGQMALEVMNKFIADLNAVFPVRREEDVERQANKIMATLMRI</sequence>
<dbReference type="InterPro" id="IPR036788">
    <property type="entry name" value="T_IF-3_C_sf"/>
</dbReference>
<dbReference type="GO" id="GO:0043022">
    <property type="term" value="F:ribosome binding"/>
    <property type="evidence" value="ECO:0007669"/>
    <property type="project" value="TreeGrafter"/>
</dbReference>
<feature type="domain" description="Translation initiation factor 3 C-terminal" evidence="5">
    <location>
        <begin position="93"/>
        <end position="169"/>
    </location>
</feature>
<evidence type="ECO:0000259" key="5">
    <source>
        <dbReference type="Pfam" id="PF00707"/>
    </source>
</evidence>
<comment type="similarity">
    <text evidence="1">Belongs to the IF-3 family.</text>
</comment>
<dbReference type="Pfam" id="PF00707">
    <property type="entry name" value="IF3_C"/>
    <property type="match status" value="1"/>
</dbReference>
<accession>A0A1F6NWT0</accession>
<evidence type="ECO:0000256" key="4">
    <source>
        <dbReference type="NCBIfam" id="TIGR00168"/>
    </source>
</evidence>
<dbReference type="SUPFAM" id="SSF55200">
    <property type="entry name" value="Translation initiation factor IF3, C-terminal domain"/>
    <property type="match status" value="1"/>
</dbReference>
<dbReference type="STRING" id="1798704.A3J93_01995"/>
<evidence type="ECO:0000256" key="2">
    <source>
        <dbReference type="ARBA" id="ARBA00022540"/>
    </source>
</evidence>
<evidence type="ECO:0000256" key="3">
    <source>
        <dbReference type="ARBA" id="ARBA00022917"/>
    </source>
</evidence>
<evidence type="ECO:0000259" key="6">
    <source>
        <dbReference type="Pfam" id="PF05198"/>
    </source>
</evidence>
<dbReference type="InterPro" id="IPR036787">
    <property type="entry name" value="T_IF-3_N_sf"/>
</dbReference>
<dbReference type="PANTHER" id="PTHR10938">
    <property type="entry name" value="TRANSLATION INITIATION FACTOR IF-3"/>
    <property type="match status" value="1"/>
</dbReference>
<gene>
    <name evidence="7" type="ORF">A3J93_01995</name>
</gene>
<dbReference type="GO" id="GO:0005737">
    <property type="term" value="C:cytoplasm"/>
    <property type="evidence" value="ECO:0007669"/>
    <property type="project" value="UniProtKB-ARBA"/>
</dbReference>
<protein>
    <recommendedName>
        <fullName evidence="4">Translation initiation factor IF-3</fullName>
    </recommendedName>
</protein>
<reference evidence="7 8" key="1">
    <citation type="journal article" date="2016" name="Nat. Commun.">
        <title>Thousands of microbial genomes shed light on interconnected biogeochemical processes in an aquifer system.</title>
        <authorList>
            <person name="Anantharaman K."/>
            <person name="Brown C.T."/>
            <person name="Hug L.A."/>
            <person name="Sharon I."/>
            <person name="Castelle C.J."/>
            <person name="Probst A.J."/>
            <person name="Thomas B.C."/>
            <person name="Singh A."/>
            <person name="Wilkins M.J."/>
            <person name="Karaoz U."/>
            <person name="Brodie E.L."/>
            <person name="Williams K.H."/>
            <person name="Hubbard S.S."/>
            <person name="Banfield J.F."/>
        </authorList>
    </citation>
    <scope>NUCLEOTIDE SEQUENCE [LARGE SCALE GENOMIC DNA]</scope>
</reference>
<dbReference type="Gene3D" id="3.30.110.10">
    <property type="entry name" value="Translation initiation factor 3 (IF-3), C-terminal domain"/>
    <property type="match status" value="1"/>
</dbReference>
<evidence type="ECO:0000313" key="7">
    <source>
        <dbReference type="EMBL" id="OGH88270.1"/>
    </source>
</evidence>
<dbReference type="AlphaFoldDB" id="A0A1F6NWT0"/>
<keyword evidence="3" id="KW-0648">Protein biosynthesis</keyword>
<dbReference type="NCBIfam" id="TIGR00168">
    <property type="entry name" value="infC"/>
    <property type="match status" value="1"/>
</dbReference>
<feature type="domain" description="Translation initiation factor 3 N-terminal" evidence="6">
    <location>
        <begin position="19"/>
        <end position="84"/>
    </location>
</feature>
<dbReference type="EMBL" id="MFQZ01000004">
    <property type="protein sequence ID" value="OGH88270.1"/>
    <property type="molecule type" value="Genomic_DNA"/>
</dbReference>
<dbReference type="InterPro" id="IPR001288">
    <property type="entry name" value="Translation_initiation_fac_3"/>
</dbReference>
<dbReference type="Gene3D" id="3.10.20.80">
    <property type="entry name" value="Translation initiation factor 3 (IF-3), N-terminal domain"/>
    <property type="match status" value="1"/>
</dbReference>
<comment type="caution">
    <text evidence="7">The sequence shown here is derived from an EMBL/GenBank/DDBJ whole genome shotgun (WGS) entry which is preliminary data.</text>
</comment>
<dbReference type="InterPro" id="IPR019814">
    <property type="entry name" value="Translation_initiation_fac_3_N"/>
</dbReference>
<dbReference type="GO" id="GO:0032790">
    <property type="term" value="P:ribosome disassembly"/>
    <property type="evidence" value="ECO:0007669"/>
    <property type="project" value="TreeGrafter"/>
</dbReference>
<dbReference type="InterPro" id="IPR019815">
    <property type="entry name" value="Translation_initiation_fac_3_C"/>
</dbReference>
<evidence type="ECO:0000313" key="8">
    <source>
        <dbReference type="Proteomes" id="UP000177907"/>
    </source>
</evidence>
<keyword evidence="2 7" id="KW-0396">Initiation factor</keyword>
<evidence type="ECO:0000256" key="1">
    <source>
        <dbReference type="ARBA" id="ARBA00005439"/>
    </source>
</evidence>
<dbReference type="SUPFAM" id="SSF54364">
    <property type="entry name" value="Translation initiation factor IF3, N-terminal domain"/>
    <property type="match status" value="1"/>
</dbReference>
<dbReference type="Proteomes" id="UP000177907">
    <property type="component" value="Unassembled WGS sequence"/>
</dbReference>
<dbReference type="GO" id="GO:0003743">
    <property type="term" value="F:translation initiation factor activity"/>
    <property type="evidence" value="ECO:0007669"/>
    <property type="project" value="UniProtKB-UniRule"/>
</dbReference>